<dbReference type="InterPro" id="IPR011047">
    <property type="entry name" value="Quinoprotein_ADH-like_sf"/>
</dbReference>
<name>A0A1I3J1B5_9SPIR</name>
<dbReference type="EMBL" id="FORI01000002">
    <property type="protein sequence ID" value="SFI54017.1"/>
    <property type="molecule type" value="Genomic_DNA"/>
</dbReference>
<dbReference type="OrthoDB" id="355032at2"/>
<keyword evidence="2" id="KW-1185">Reference proteome</keyword>
<accession>A0A1I3J1B5</accession>
<sequence>MRLFRKKNITALVSALFIIFFFQPVFAQEKLSVYNTSWSSVLPGTVICPPEVTSYGFCLATDARNLMGFSSSGVLLWEKKIGRVRNLSLTVIGEDFVLFHDRDQNIIRLFNPSGTEIWSKALDFKMTSNPMPGRDGRIFFYGENKVLCLGINGIEKWKIETEYQKDLPMQELPDGSIIVFLNDENGKTRGLRISPFGEQMENITFTGSIKTTDTCKDGVLLTFTDGSAGLFALKNGLANSCWVASVKSGNTLFTVNNDKSEYRLLALSNNEITVYKLHSENGSVVNSKTITGIDGTKLIKTSLSDSGIFLADENNALLLDYDLKEIWSASMPDNVRSKIINQIIYLQNDYLVFCSKNWSMDAYHTSQTTKEAFSAKTVKNNIQSDYSSFAPLDLAEINYIVQGSFLADIKSPERINLIKEGSYGKKEQELLSQVLSVARLYSLDANSSDFGIHIEKTVFETDSAGFENILIQLALLCTDQTQNAAANILSSSNNKIYCRALLSNIYGYDPDGKLLDAIEKSAARFGNKDSVYLNTVCDCVYSICLFMGRPAYNKKGKEILKTFMGPGYTFNTRTYARDTLKKIISLEL</sequence>
<dbReference type="AlphaFoldDB" id="A0A1I3J1B5"/>
<protein>
    <submittedName>
        <fullName evidence="1">Outer membrane protein assembly factor BamB, contains PQQ-like beta-propeller repeat</fullName>
    </submittedName>
</protein>
<reference evidence="2" key="1">
    <citation type="submission" date="2016-10" db="EMBL/GenBank/DDBJ databases">
        <authorList>
            <person name="Varghese N."/>
            <person name="Submissions S."/>
        </authorList>
    </citation>
    <scope>NUCLEOTIDE SEQUENCE [LARGE SCALE GENOMIC DNA]</scope>
    <source>
        <strain evidence="2">XBD1002</strain>
    </source>
</reference>
<evidence type="ECO:0000313" key="1">
    <source>
        <dbReference type="EMBL" id="SFI54017.1"/>
    </source>
</evidence>
<dbReference type="RefSeq" id="WP_074930656.1">
    <property type="nucleotide sequence ID" value="NZ_FORI01000002.1"/>
</dbReference>
<dbReference type="InterPro" id="IPR015943">
    <property type="entry name" value="WD40/YVTN_repeat-like_dom_sf"/>
</dbReference>
<organism evidence="1 2">
    <name type="scientific">Treponema bryantii</name>
    <dbReference type="NCBI Taxonomy" id="163"/>
    <lineage>
        <taxon>Bacteria</taxon>
        <taxon>Pseudomonadati</taxon>
        <taxon>Spirochaetota</taxon>
        <taxon>Spirochaetia</taxon>
        <taxon>Spirochaetales</taxon>
        <taxon>Treponemataceae</taxon>
        <taxon>Treponema</taxon>
    </lineage>
</organism>
<gene>
    <name evidence="1" type="ORF">SAMN04487775_102272</name>
</gene>
<dbReference type="Gene3D" id="2.130.10.10">
    <property type="entry name" value="YVTN repeat-like/Quinoprotein amine dehydrogenase"/>
    <property type="match status" value="1"/>
</dbReference>
<dbReference type="SUPFAM" id="SSF50998">
    <property type="entry name" value="Quinoprotein alcohol dehydrogenase-like"/>
    <property type="match status" value="1"/>
</dbReference>
<proteinExistence type="predicted"/>
<evidence type="ECO:0000313" key="2">
    <source>
        <dbReference type="Proteomes" id="UP000182737"/>
    </source>
</evidence>
<dbReference type="Proteomes" id="UP000182737">
    <property type="component" value="Unassembled WGS sequence"/>
</dbReference>